<organism evidence="2 3">
    <name type="scientific">Rotaria magnacalcarata</name>
    <dbReference type="NCBI Taxonomy" id="392030"/>
    <lineage>
        <taxon>Eukaryota</taxon>
        <taxon>Metazoa</taxon>
        <taxon>Spiralia</taxon>
        <taxon>Gnathifera</taxon>
        <taxon>Rotifera</taxon>
        <taxon>Eurotatoria</taxon>
        <taxon>Bdelloidea</taxon>
        <taxon>Philodinida</taxon>
        <taxon>Philodinidae</taxon>
        <taxon>Rotaria</taxon>
    </lineage>
</organism>
<name>A0A8S3EFN1_9BILA</name>
<evidence type="ECO:0000313" key="2">
    <source>
        <dbReference type="EMBL" id="CAF5061780.1"/>
    </source>
</evidence>
<protein>
    <submittedName>
        <fullName evidence="2">Uncharacterized protein</fullName>
    </submittedName>
</protein>
<evidence type="ECO:0000313" key="1">
    <source>
        <dbReference type="EMBL" id="CAF4887968.1"/>
    </source>
</evidence>
<dbReference type="EMBL" id="CAJOBJ010234344">
    <property type="protein sequence ID" value="CAF5061780.1"/>
    <property type="molecule type" value="Genomic_DNA"/>
</dbReference>
<gene>
    <name evidence="1" type="ORF">BYL167_LOCUS51637</name>
    <name evidence="2" type="ORF">GIL414_LOCUS60568</name>
</gene>
<evidence type="ECO:0000313" key="3">
    <source>
        <dbReference type="Proteomes" id="UP000681720"/>
    </source>
</evidence>
<proteinExistence type="predicted"/>
<dbReference type="EMBL" id="CAJOBH010163800">
    <property type="protein sequence ID" value="CAF4887968.1"/>
    <property type="molecule type" value="Genomic_DNA"/>
</dbReference>
<comment type="caution">
    <text evidence="2">The sequence shown here is derived from an EMBL/GenBank/DDBJ whole genome shotgun (WGS) entry which is preliminary data.</text>
</comment>
<feature type="non-terminal residue" evidence="2">
    <location>
        <position position="76"/>
    </location>
</feature>
<dbReference type="AlphaFoldDB" id="A0A8S3EFN1"/>
<sequence>LAQVVNQYVEIAEGLRRASLTNDQTILEAVITTATTNNNNSNNSILNKALNAIKRTASPSDSRISLFSPNNTSVNL</sequence>
<dbReference type="Proteomes" id="UP000681967">
    <property type="component" value="Unassembled WGS sequence"/>
</dbReference>
<dbReference type="Proteomes" id="UP000681720">
    <property type="component" value="Unassembled WGS sequence"/>
</dbReference>
<reference evidence="2" key="1">
    <citation type="submission" date="2021-02" db="EMBL/GenBank/DDBJ databases">
        <authorList>
            <person name="Nowell W R."/>
        </authorList>
    </citation>
    <scope>NUCLEOTIDE SEQUENCE</scope>
</reference>
<feature type="non-terminal residue" evidence="2">
    <location>
        <position position="1"/>
    </location>
</feature>
<accession>A0A8S3EFN1</accession>